<dbReference type="PANTHER" id="PTHR30619:SF1">
    <property type="entry name" value="RECOMBINATION PROTEIN 2"/>
    <property type="match status" value="1"/>
</dbReference>
<feature type="transmembrane region" description="Helical" evidence="6">
    <location>
        <begin position="56"/>
        <end position="78"/>
    </location>
</feature>
<feature type="transmembrane region" description="Helical" evidence="6">
    <location>
        <begin position="351"/>
        <end position="369"/>
    </location>
</feature>
<evidence type="ECO:0000256" key="3">
    <source>
        <dbReference type="ARBA" id="ARBA00022692"/>
    </source>
</evidence>
<feature type="transmembrane region" description="Helical" evidence="6">
    <location>
        <begin position="504"/>
        <end position="520"/>
    </location>
</feature>
<keyword evidence="2" id="KW-1003">Cell membrane</keyword>
<keyword evidence="5 6" id="KW-0472">Membrane</keyword>
<dbReference type="InterPro" id="IPR001279">
    <property type="entry name" value="Metallo-B-lactamas"/>
</dbReference>
<keyword evidence="4 6" id="KW-1133">Transmembrane helix</keyword>
<evidence type="ECO:0000313" key="9">
    <source>
        <dbReference type="Proteomes" id="UP001164794"/>
    </source>
</evidence>
<proteinExistence type="predicted"/>
<feature type="transmembrane region" description="Helical" evidence="6">
    <location>
        <begin position="478"/>
        <end position="498"/>
    </location>
</feature>
<dbReference type="InterPro" id="IPR035681">
    <property type="entry name" value="ComA-like_MBL"/>
</dbReference>
<evidence type="ECO:0000259" key="7">
    <source>
        <dbReference type="SMART" id="SM00849"/>
    </source>
</evidence>
<evidence type="ECO:0000313" key="8">
    <source>
        <dbReference type="EMBL" id="WAV96383.1"/>
    </source>
</evidence>
<feature type="transmembrane region" description="Helical" evidence="6">
    <location>
        <begin position="265"/>
        <end position="288"/>
    </location>
</feature>
<feature type="transmembrane region" description="Helical" evidence="6">
    <location>
        <begin position="414"/>
        <end position="433"/>
    </location>
</feature>
<name>A0ABY7JFF6_9BURK</name>
<protein>
    <submittedName>
        <fullName evidence="8">DNA internalization-related competence protein ComEC/Rec2</fullName>
    </submittedName>
</protein>
<dbReference type="Pfam" id="PF03772">
    <property type="entry name" value="Competence"/>
    <property type="match status" value="1"/>
</dbReference>
<dbReference type="Proteomes" id="UP001164794">
    <property type="component" value="Chromosome"/>
</dbReference>
<dbReference type="InterPro" id="IPR004477">
    <property type="entry name" value="ComEC_N"/>
</dbReference>
<dbReference type="NCBIfam" id="TIGR00360">
    <property type="entry name" value="ComEC_N-term"/>
    <property type="match status" value="1"/>
</dbReference>
<dbReference type="Pfam" id="PF13567">
    <property type="entry name" value="DUF4131"/>
    <property type="match status" value="1"/>
</dbReference>
<evidence type="ECO:0000256" key="4">
    <source>
        <dbReference type="ARBA" id="ARBA00022989"/>
    </source>
</evidence>
<dbReference type="InterPro" id="IPR025405">
    <property type="entry name" value="DUF4131"/>
</dbReference>
<dbReference type="NCBIfam" id="TIGR00361">
    <property type="entry name" value="ComEC_Rec2"/>
    <property type="match status" value="1"/>
</dbReference>
<feature type="transmembrane region" description="Helical" evidence="6">
    <location>
        <begin position="25"/>
        <end position="44"/>
    </location>
</feature>
<organism evidence="8 9">
    <name type="scientific">Oxalobacter aliiformigenes</name>
    <dbReference type="NCBI Taxonomy" id="2946593"/>
    <lineage>
        <taxon>Bacteria</taxon>
        <taxon>Pseudomonadati</taxon>
        <taxon>Pseudomonadota</taxon>
        <taxon>Betaproteobacteria</taxon>
        <taxon>Burkholderiales</taxon>
        <taxon>Oxalobacteraceae</taxon>
        <taxon>Oxalobacter</taxon>
    </lineage>
</organism>
<keyword evidence="3 6" id="KW-0812">Transmembrane</keyword>
<evidence type="ECO:0000256" key="5">
    <source>
        <dbReference type="ARBA" id="ARBA00023136"/>
    </source>
</evidence>
<evidence type="ECO:0000256" key="6">
    <source>
        <dbReference type="SAM" id="Phobius"/>
    </source>
</evidence>
<dbReference type="EMBL" id="CP098248">
    <property type="protein sequence ID" value="WAV96383.1"/>
    <property type="molecule type" value="Genomic_DNA"/>
</dbReference>
<dbReference type="Pfam" id="PF00753">
    <property type="entry name" value="Lactamase_B"/>
    <property type="match status" value="1"/>
</dbReference>
<feature type="transmembrane region" description="Helical" evidence="6">
    <location>
        <begin position="300"/>
        <end position="322"/>
    </location>
</feature>
<reference evidence="8" key="1">
    <citation type="journal article" date="2022" name="Front. Microbiol.">
        <title>New perspectives on an old grouping: The genomic and phenotypic variability of Oxalobacter formigenes and the implications for calcium oxalate stone prevention.</title>
        <authorList>
            <person name="Chmiel J.A."/>
            <person name="Carr C."/>
            <person name="Stuivenberg G.A."/>
            <person name="Venema R."/>
            <person name="Chanyi R.M."/>
            <person name="Al K.F."/>
            <person name="Giguere D."/>
            <person name="Say H."/>
            <person name="Akouris P.P."/>
            <person name="Dominguez Romero S.A."/>
            <person name="Kwong A."/>
            <person name="Tai V."/>
            <person name="Koval S.F."/>
            <person name="Razvi H."/>
            <person name="Bjazevic J."/>
            <person name="Burton J.P."/>
        </authorList>
    </citation>
    <scope>NUCLEOTIDE SEQUENCE</scope>
    <source>
        <strain evidence="8">HOxNP-1</strain>
    </source>
</reference>
<dbReference type="SUPFAM" id="SSF56281">
    <property type="entry name" value="Metallo-hydrolase/oxidoreductase"/>
    <property type="match status" value="1"/>
</dbReference>
<dbReference type="CDD" id="cd07731">
    <property type="entry name" value="ComA-like_MBL-fold"/>
    <property type="match status" value="1"/>
</dbReference>
<dbReference type="PANTHER" id="PTHR30619">
    <property type="entry name" value="DNA INTERNALIZATION/COMPETENCE PROTEIN COMEC/REC2"/>
    <property type="match status" value="1"/>
</dbReference>
<dbReference type="InterPro" id="IPR052159">
    <property type="entry name" value="Competence_DNA_uptake"/>
</dbReference>
<dbReference type="RefSeq" id="WP_269263860.1">
    <property type="nucleotide sequence ID" value="NZ_CP098248.1"/>
</dbReference>
<evidence type="ECO:0000256" key="1">
    <source>
        <dbReference type="ARBA" id="ARBA00004651"/>
    </source>
</evidence>
<evidence type="ECO:0000256" key="2">
    <source>
        <dbReference type="ARBA" id="ARBA00022475"/>
    </source>
</evidence>
<feature type="domain" description="Metallo-beta-lactamase" evidence="7">
    <location>
        <begin position="559"/>
        <end position="754"/>
    </location>
</feature>
<dbReference type="SMART" id="SM00849">
    <property type="entry name" value="Lactamase_B"/>
    <property type="match status" value="1"/>
</dbReference>
<dbReference type="InterPro" id="IPR036866">
    <property type="entry name" value="RibonucZ/Hydroxyglut_hydro"/>
</dbReference>
<dbReference type="Gene3D" id="3.60.15.10">
    <property type="entry name" value="Ribonuclease Z/Hydroxyacylglutathione hydrolase-like"/>
    <property type="match status" value="1"/>
</dbReference>
<dbReference type="InterPro" id="IPR004797">
    <property type="entry name" value="Competence_ComEC/Rec2"/>
</dbReference>
<feature type="transmembrane region" description="Helical" evidence="6">
    <location>
        <begin position="445"/>
        <end position="466"/>
    </location>
</feature>
<accession>A0ABY7JFF6</accession>
<keyword evidence="9" id="KW-1185">Reference proteome</keyword>
<comment type="subcellular location">
    <subcellularLocation>
        <location evidence="1">Cell membrane</location>
        <topology evidence="1">Multi-pass membrane protein</topology>
    </subcellularLocation>
</comment>
<sequence>MHSAIVGFIFGIVWLYQQSTLPNKAVLSGIAILSFFFLCLSFFPQFTRRLPLAAPVSRAIAGFAFGIVWASILAFQVLNQNLPEAMENRDMVLTGTVTSLPQLSEDGVRFRFAVEKAVYENRPVTIPDKIMLSWNNGHAPFVGKQARNVLPGQKWQFNVRLKRPHGNANPGGFDYELWLFEQGIRATGYVSNDARLPYQNDLIEPFVFSPANMIDLIRYRLRDRIYRALPECEYAGVIVALVIGDQNAISQSDWEVFNRTGISHLVAISGLHITLVSGLFAGLASALWRRSFFTKRQLPLLLPAQKAAAVAGAFMALVYVALAGFGIPAKRTLCMIAIVALALWRGQLTRFSHILLSAAGIVLFFDPVALMKPGFWLSFGAVACILYATAGRTQRIDEKATGFVRLRHNFASAARTQWAVTVGLVPLTMLFFGRISVIGPVANAIAIPVVSLFVTPLALLGSILPSPLTGMVLKPVHAVVRLLAVFLEWLGTFPFAVWSAPAPSFYLIVFAMAGTLWMLAPKGWPLRYVGALCWFPLFLSVPTHPGYGEAHINVFDVGQGSAVFIETQKHRLLFDTGPLYLPKSDAADRTILPYLQSRGIGKLDAIIVSHGDNDHSGGLLTLTREIPVSEIHSSMQPDSLLVRVLPKHRPCLAGQRWEWEGIRFEILYPDSDDYLDKPNKTNNLSCVLKVSNAKYSLLLTGDIESGEERELVSRHGNELQSDILIVPHHGSKTSSSWPFLFSVKPRIAVFQAGYLNRYRHPHVQVTDRYDLIETTGYRTDRDGAILFWMGDTLEEKNYRTIRKRFWHTPRNAGRISGNAP</sequence>
<gene>
    <name evidence="8" type="ORF">NB645_05900</name>
</gene>